<dbReference type="InterPro" id="IPR002625">
    <property type="entry name" value="Smr_dom"/>
</dbReference>
<dbReference type="PANTHER" id="PTHR46535">
    <property type="entry name" value="NEDD4-BINDING PROTEIN 2"/>
    <property type="match status" value="1"/>
</dbReference>
<organism evidence="3 4">
    <name type="scientific">Pseudogymnoascus verrucosus</name>
    <dbReference type="NCBI Taxonomy" id="342668"/>
    <lineage>
        <taxon>Eukaryota</taxon>
        <taxon>Fungi</taxon>
        <taxon>Dikarya</taxon>
        <taxon>Ascomycota</taxon>
        <taxon>Pezizomycotina</taxon>
        <taxon>Leotiomycetes</taxon>
        <taxon>Thelebolales</taxon>
        <taxon>Thelebolaceae</taxon>
        <taxon>Pseudogymnoascus</taxon>
    </lineage>
</organism>
<gene>
    <name evidence="3" type="ORF">VE01_01947</name>
</gene>
<reference evidence="3 4" key="1">
    <citation type="submission" date="2016-03" db="EMBL/GenBank/DDBJ databases">
        <title>Comparative genomics of Pseudogymnoascus destructans, the fungus causing white-nose syndrome of bats.</title>
        <authorList>
            <person name="Palmer J.M."/>
            <person name="Drees K.P."/>
            <person name="Foster J.T."/>
            <person name="Lindner D.L."/>
        </authorList>
    </citation>
    <scope>NUCLEOTIDE SEQUENCE [LARGE SCALE GENOMIC DNA]</scope>
    <source>
        <strain evidence="3 4">UAMH 10579</strain>
    </source>
</reference>
<feature type="region of interest" description="Disordered" evidence="1">
    <location>
        <begin position="1"/>
        <end position="22"/>
    </location>
</feature>
<feature type="compositionally biased region" description="Basic residues" evidence="1">
    <location>
        <begin position="231"/>
        <end position="241"/>
    </location>
</feature>
<dbReference type="EMBL" id="KV460210">
    <property type="protein sequence ID" value="OBT99988.2"/>
    <property type="molecule type" value="Genomic_DNA"/>
</dbReference>
<dbReference type="InterPro" id="IPR036063">
    <property type="entry name" value="Smr_dom_sf"/>
</dbReference>
<evidence type="ECO:0000256" key="1">
    <source>
        <dbReference type="SAM" id="MobiDB-lite"/>
    </source>
</evidence>
<dbReference type="InterPro" id="IPR013899">
    <property type="entry name" value="DUF1771"/>
</dbReference>
<protein>
    <recommendedName>
        <fullName evidence="2">Smr domain-containing protein</fullName>
    </recommendedName>
</protein>
<dbReference type="InterPro" id="IPR058864">
    <property type="entry name" value="UBA_10"/>
</dbReference>
<feature type="compositionally biased region" description="Polar residues" evidence="1">
    <location>
        <begin position="244"/>
        <end position="255"/>
    </location>
</feature>
<feature type="compositionally biased region" description="Polar residues" evidence="1">
    <location>
        <begin position="363"/>
        <end position="374"/>
    </location>
</feature>
<dbReference type="SMART" id="SM01162">
    <property type="entry name" value="DUF1771"/>
    <property type="match status" value="1"/>
</dbReference>
<evidence type="ECO:0000259" key="2">
    <source>
        <dbReference type="PROSITE" id="PS50828"/>
    </source>
</evidence>
<dbReference type="Gene3D" id="3.30.1370.110">
    <property type="match status" value="1"/>
</dbReference>
<sequence>MAPERYKSWAQMGEEERKNWEQMGEEGRIAELKPHYCPPLDESMFLAILSDYDYDLSLPINLENACKSLDMLAEDAEVEESMGFDPSGSSGAVVGDGADAVAQDNSEGHSTFAWSSTTDDTSLSQGFATLGLEGEDLRDAGRQNSQDRAAGGEANSYDAQFKGMDLAAKEAVLVETFPGLKPYDIKHTLKMCKSDTEKAMEELLNQVYLEENLGRRQGVDGFYEESDIPPVKKKGRNRKKRQEPSTQNYVSTTSDTRPEVAESKWESARRDVETISNLTGMPTKQVGSLYHKHGTLVPPVLNAIIDAHQELGLDDNDSSMHLKALELNHDYPAIPITRLLAIVQICTSAHSSPRDLVRALTSRPYSSGTQSPMSPIQLEFRLPPPDLSGPSESKLKPNSHNAVYANGQSSQQTSAYATDGRDYKALSNGAYNQAAAAYKRGKSDPLMGGAAAYYSSVGRDYGAKAKSATSATANATAARQSTASQLDLHGIGVADAVRIAREKVTSWWVGLGDRVNGHGGYKIITGKGTHSEGGVARVGPAVSRMLIREGWRVEVGSGSMVVTGVVKVGKGM</sequence>
<accession>A0A1B8GVZ6</accession>
<evidence type="ECO:0000313" key="4">
    <source>
        <dbReference type="Proteomes" id="UP000091956"/>
    </source>
</evidence>
<dbReference type="GO" id="GO:0004519">
    <property type="term" value="F:endonuclease activity"/>
    <property type="evidence" value="ECO:0007669"/>
    <property type="project" value="TreeGrafter"/>
</dbReference>
<dbReference type="InterPro" id="IPR052772">
    <property type="entry name" value="Endo/PolyKinase_Domain-Protein"/>
</dbReference>
<dbReference type="Pfam" id="PF26286">
    <property type="entry name" value="UBA_10"/>
    <property type="match status" value="1"/>
</dbReference>
<dbReference type="GeneID" id="28835333"/>
<dbReference type="AlphaFoldDB" id="A0A1B8GVZ6"/>
<dbReference type="STRING" id="342668.A0A1B8GVZ6"/>
<dbReference type="PROSITE" id="PS50828">
    <property type="entry name" value="SMR"/>
    <property type="match status" value="1"/>
</dbReference>
<dbReference type="SMART" id="SM00463">
    <property type="entry name" value="SMR"/>
    <property type="match status" value="1"/>
</dbReference>
<evidence type="ECO:0000313" key="3">
    <source>
        <dbReference type="EMBL" id="OBT99988.2"/>
    </source>
</evidence>
<feature type="compositionally biased region" description="Polar residues" evidence="1">
    <location>
        <begin position="396"/>
        <end position="415"/>
    </location>
</feature>
<keyword evidence="4" id="KW-1185">Reference proteome</keyword>
<feature type="compositionally biased region" description="Basic and acidic residues" evidence="1">
    <location>
        <begin position="256"/>
        <end position="268"/>
    </location>
</feature>
<feature type="region of interest" description="Disordered" evidence="1">
    <location>
        <begin position="362"/>
        <end position="415"/>
    </location>
</feature>
<dbReference type="PANTHER" id="PTHR46535:SF1">
    <property type="entry name" value="NEDD4-BINDING PROTEIN 2"/>
    <property type="match status" value="1"/>
</dbReference>
<dbReference type="RefSeq" id="XP_018133721.2">
    <property type="nucleotide sequence ID" value="XM_018271462.2"/>
</dbReference>
<proteinExistence type="predicted"/>
<dbReference type="SUPFAM" id="SSF160443">
    <property type="entry name" value="SMR domain-like"/>
    <property type="match status" value="1"/>
</dbReference>
<feature type="domain" description="Smr" evidence="2">
    <location>
        <begin position="486"/>
        <end position="571"/>
    </location>
</feature>
<dbReference type="CDD" id="cd14279">
    <property type="entry name" value="CUE"/>
    <property type="match status" value="1"/>
</dbReference>
<reference evidence="4" key="2">
    <citation type="journal article" date="2018" name="Nat. Commun.">
        <title>Extreme sensitivity to ultraviolet light in the fungal pathogen causing white-nose syndrome of bats.</title>
        <authorList>
            <person name="Palmer J.M."/>
            <person name="Drees K.P."/>
            <person name="Foster J.T."/>
            <person name="Lindner D.L."/>
        </authorList>
    </citation>
    <scope>NUCLEOTIDE SEQUENCE [LARGE SCALE GENOMIC DNA]</scope>
    <source>
        <strain evidence="4">UAMH 10579</strain>
    </source>
</reference>
<dbReference type="Proteomes" id="UP000091956">
    <property type="component" value="Unassembled WGS sequence"/>
</dbReference>
<feature type="region of interest" description="Disordered" evidence="1">
    <location>
        <begin position="220"/>
        <end position="268"/>
    </location>
</feature>
<name>A0A1B8GVZ6_9PEZI</name>
<dbReference type="GO" id="GO:0005634">
    <property type="term" value="C:nucleus"/>
    <property type="evidence" value="ECO:0007669"/>
    <property type="project" value="TreeGrafter"/>
</dbReference>